<dbReference type="PROSITE" id="PS00463">
    <property type="entry name" value="ZN2_CY6_FUNGAL_1"/>
    <property type="match status" value="1"/>
</dbReference>
<dbReference type="AlphaFoldDB" id="A0AAD6CHN6"/>
<evidence type="ECO:0000313" key="8">
    <source>
        <dbReference type="EMBL" id="KAJ5461915.1"/>
    </source>
</evidence>
<dbReference type="InterPro" id="IPR001138">
    <property type="entry name" value="Zn2Cys6_DnaBD"/>
</dbReference>
<keyword evidence="3" id="KW-0238">DNA-binding</keyword>
<dbReference type="Pfam" id="PF04082">
    <property type="entry name" value="Fungal_trans"/>
    <property type="match status" value="1"/>
</dbReference>
<dbReference type="CDD" id="cd12148">
    <property type="entry name" value="fungal_TF_MHR"/>
    <property type="match status" value="1"/>
</dbReference>
<sequence length="761" mass="84595">MQSSDRKRKRQTSLNPPKRVTRACQRCRARKYKCDGAQPCSTCSAASHACQYDRSFRKRGLVEGYVRGLERLLGLAISTQPDFEELVVSILRNRSDSNVRIKSPTHGWIVGRNKGILLASWKESEILGKIETLLPALEALDAAPERISKPNEEDGLATADAERCPLEDTGPTQGTVDLSVEETFDATQMLFPTTFDTDNVTQAVPNSPVMGTETHRTELAPEHFSECPPALAAPVNKDPSSSHPIILPELPKRAAKLLQDYFTSTHCWLPIIGKHDTFKLSYQYKGKSSIVATKSSCPGEFAALWAILAYQASYEEEYLHRPSDGVIRQRESTKALYVTARGLIPSEDMEFELGHVQALLLLTLYNARLGEWSAAWLLCGQAIRVACDLNLVKSCSSAKHAGQSQQNGSCNRIKAVVFGCFILETILAARLGREPHFRCKALQPVGLLAEDGPEEWEVWQYSTASQDENMPLSPSFLLSTFNRLVEVTQVLNDVLCDQSRLHERQSGIDGYHSRLSNIKEKCRQTYLPNWMQHAMPHQSILLLMWMVTARKIGDQTSQCQPQSTFDARIPGMKDLTVQLQSCDKAFQGRGLPPVIECFAYAVLCELNLRHETSESGLSPECQLLKATLFDITCVGTGQAFRTLQEGLRNYSESHYRGVSDDMAYAARALLDFPTTASRRASSPTASQYQPNNTDPLVPTSSPRPSPCLGESDTRHAPHCQESPVRTTTLPLSDYAWDTSIPGSNNIDEVFLGLAHLDITEW</sequence>
<dbReference type="Gene3D" id="4.10.240.10">
    <property type="entry name" value="Zn(2)-C6 fungal-type DNA-binding domain"/>
    <property type="match status" value="1"/>
</dbReference>
<dbReference type="GeneID" id="81597093"/>
<feature type="compositionally biased region" description="Polar residues" evidence="6">
    <location>
        <begin position="687"/>
        <end position="702"/>
    </location>
</feature>
<evidence type="ECO:0000256" key="2">
    <source>
        <dbReference type="ARBA" id="ARBA00023015"/>
    </source>
</evidence>
<evidence type="ECO:0000256" key="1">
    <source>
        <dbReference type="ARBA" id="ARBA00022723"/>
    </source>
</evidence>
<evidence type="ECO:0000256" key="3">
    <source>
        <dbReference type="ARBA" id="ARBA00023125"/>
    </source>
</evidence>
<dbReference type="CDD" id="cd00067">
    <property type="entry name" value="GAL4"/>
    <property type="match status" value="1"/>
</dbReference>
<dbReference type="GO" id="GO:0003677">
    <property type="term" value="F:DNA binding"/>
    <property type="evidence" value="ECO:0007669"/>
    <property type="project" value="UniProtKB-KW"/>
</dbReference>
<reference evidence="8" key="2">
    <citation type="journal article" date="2023" name="IMA Fungus">
        <title>Comparative genomic study of the Penicillium genus elucidates a diverse pangenome and 15 lateral gene transfer events.</title>
        <authorList>
            <person name="Petersen C."/>
            <person name="Sorensen T."/>
            <person name="Nielsen M.R."/>
            <person name="Sondergaard T.E."/>
            <person name="Sorensen J.L."/>
            <person name="Fitzpatrick D.A."/>
            <person name="Frisvad J.C."/>
            <person name="Nielsen K.L."/>
        </authorList>
    </citation>
    <scope>NUCLEOTIDE SEQUENCE</scope>
    <source>
        <strain evidence="8">IBT 16125</strain>
    </source>
</reference>
<dbReference type="Proteomes" id="UP001213681">
    <property type="component" value="Unassembled WGS sequence"/>
</dbReference>
<keyword evidence="4" id="KW-0804">Transcription</keyword>
<protein>
    <recommendedName>
        <fullName evidence="7">Zn(2)-C6 fungal-type domain-containing protein</fullName>
    </recommendedName>
</protein>
<dbReference type="GO" id="GO:0006351">
    <property type="term" value="P:DNA-templated transcription"/>
    <property type="evidence" value="ECO:0007669"/>
    <property type="project" value="InterPro"/>
</dbReference>
<evidence type="ECO:0000256" key="4">
    <source>
        <dbReference type="ARBA" id="ARBA00023163"/>
    </source>
</evidence>
<dbReference type="GO" id="GO:0045944">
    <property type="term" value="P:positive regulation of transcription by RNA polymerase II"/>
    <property type="evidence" value="ECO:0007669"/>
    <property type="project" value="TreeGrafter"/>
</dbReference>
<evidence type="ECO:0000256" key="6">
    <source>
        <dbReference type="SAM" id="MobiDB-lite"/>
    </source>
</evidence>
<dbReference type="InterPro" id="IPR007219">
    <property type="entry name" value="XnlR_reg_dom"/>
</dbReference>
<dbReference type="SMART" id="SM00906">
    <property type="entry name" value="Fungal_trans"/>
    <property type="match status" value="1"/>
</dbReference>
<feature type="domain" description="Zn(2)-C6 fungal-type" evidence="7">
    <location>
        <begin position="23"/>
        <end position="52"/>
    </location>
</feature>
<dbReference type="SMART" id="SM00066">
    <property type="entry name" value="GAL4"/>
    <property type="match status" value="1"/>
</dbReference>
<dbReference type="GO" id="GO:0000981">
    <property type="term" value="F:DNA-binding transcription factor activity, RNA polymerase II-specific"/>
    <property type="evidence" value="ECO:0007669"/>
    <property type="project" value="InterPro"/>
</dbReference>
<dbReference type="SUPFAM" id="SSF57701">
    <property type="entry name" value="Zn2/Cys6 DNA-binding domain"/>
    <property type="match status" value="1"/>
</dbReference>
<evidence type="ECO:0000256" key="5">
    <source>
        <dbReference type="ARBA" id="ARBA00023242"/>
    </source>
</evidence>
<proteinExistence type="predicted"/>
<dbReference type="PANTHER" id="PTHR47655">
    <property type="entry name" value="QUINIC ACID UTILIZATION ACTIVATOR"/>
    <property type="match status" value="1"/>
</dbReference>
<reference evidence="8" key="1">
    <citation type="submission" date="2022-12" db="EMBL/GenBank/DDBJ databases">
        <authorList>
            <person name="Petersen C."/>
        </authorList>
    </citation>
    <scope>NUCLEOTIDE SEQUENCE</scope>
    <source>
        <strain evidence="8">IBT 16125</strain>
    </source>
</reference>
<gene>
    <name evidence="8" type="ORF">N7458_003467</name>
</gene>
<feature type="region of interest" description="Disordered" evidence="6">
    <location>
        <begin position="676"/>
        <end position="724"/>
    </location>
</feature>
<dbReference type="RefSeq" id="XP_056770957.1">
    <property type="nucleotide sequence ID" value="XM_056906850.1"/>
</dbReference>
<evidence type="ECO:0000259" key="7">
    <source>
        <dbReference type="PROSITE" id="PS50048"/>
    </source>
</evidence>
<evidence type="ECO:0000313" key="9">
    <source>
        <dbReference type="Proteomes" id="UP001213681"/>
    </source>
</evidence>
<dbReference type="Pfam" id="PF00172">
    <property type="entry name" value="Zn_clus"/>
    <property type="match status" value="1"/>
</dbReference>
<keyword evidence="1" id="KW-0479">Metal-binding</keyword>
<dbReference type="PANTHER" id="PTHR47655:SF2">
    <property type="entry name" value="QUINIC ACID UTILIZATION ACTIVATOR"/>
    <property type="match status" value="1"/>
</dbReference>
<dbReference type="PROSITE" id="PS50048">
    <property type="entry name" value="ZN2_CY6_FUNGAL_2"/>
    <property type="match status" value="1"/>
</dbReference>
<feature type="compositionally biased region" description="Low complexity" evidence="6">
    <location>
        <begin position="676"/>
        <end position="686"/>
    </location>
</feature>
<dbReference type="InterPro" id="IPR052783">
    <property type="entry name" value="Metabolic/Drug-Res_Regulator"/>
</dbReference>
<keyword evidence="2" id="KW-0805">Transcription regulation</keyword>
<comment type="caution">
    <text evidence="8">The sequence shown here is derived from an EMBL/GenBank/DDBJ whole genome shotgun (WGS) entry which is preliminary data.</text>
</comment>
<keyword evidence="5" id="KW-0539">Nucleus</keyword>
<accession>A0AAD6CHN6</accession>
<keyword evidence="9" id="KW-1185">Reference proteome</keyword>
<name>A0AAD6CHN6_9EURO</name>
<dbReference type="InterPro" id="IPR036864">
    <property type="entry name" value="Zn2-C6_fun-type_DNA-bd_sf"/>
</dbReference>
<dbReference type="EMBL" id="JAPVEA010000002">
    <property type="protein sequence ID" value="KAJ5461915.1"/>
    <property type="molecule type" value="Genomic_DNA"/>
</dbReference>
<dbReference type="GO" id="GO:0008270">
    <property type="term" value="F:zinc ion binding"/>
    <property type="evidence" value="ECO:0007669"/>
    <property type="project" value="InterPro"/>
</dbReference>
<organism evidence="8 9">
    <name type="scientific">Penicillium daleae</name>
    <dbReference type="NCBI Taxonomy" id="63821"/>
    <lineage>
        <taxon>Eukaryota</taxon>
        <taxon>Fungi</taxon>
        <taxon>Dikarya</taxon>
        <taxon>Ascomycota</taxon>
        <taxon>Pezizomycotina</taxon>
        <taxon>Eurotiomycetes</taxon>
        <taxon>Eurotiomycetidae</taxon>
        <taxon>Eurotiales</taxon>
        <taxon>Aspergillaceae</taxon>
        <taxon>Penicillium</taxon>
    </lineage>
</organism>